<dbReference type="GO" id="GO:0000978">
    <property type="term" value="F:RNA polymerase II cis-regulatory region sequence-specific DNA binding"/>
    <property type="evidence" value="ECO:0007669"/>
    <property type="project" value="TreeGrafter"/>
</dbReference>
<keyword evidence="10" id="KW-1185">Reference proteome</keyword>
<evidence type="ECO:0000256" key="4">
    <source>
        <dbReference type="ARBA" id="ARBA00022833"/>
    </source>
</evidence>
<dbReference type="InterPro" id="IPR039355">
    <property type="entry name" value="Transcription_factor_GATA"/>
</dbReference>
<feature type="compositionally biased region" description="Polar residues" evidence="7">
    <location>
        <begin position="33"/>
        <end position="59"/>
    </location>
</feature>
<feature type="domain" description="GATA-type" evidence="8">
    <location>
        <begin position="268"/>
        <end position="321"/>
    </location>
</feature>
<feature type="compositionally biased region" description="Polar residues" evidence="7">
    <location>
        <begin position="227"/>
        <end position="249"/>
    </location>
</feature>
<dbReference type="InterPro" id="IPR000679">
    <property type="entry name" value="Znf_GATA"/>
</dbReference>
<feature type="compositionally biased region" description="Basic residues" evidence="7">
    <location>
        <begin position="366"/>
        <end position="380"/>
    </location>
</feature>
<dbReference type="GO" id="GO:0008270">
    <property type="term" value="F:zinc ion binding"/>
    <property type="evidence" value="ECO:0007669"/>
    <property type="project" value="UniProtKB-KW"/>
</dbReference>
<dbReference type="GO" id="GO:0000122">
    <property type="term" value="P:negative regulation of transcription by RNA polymerase II"/>
    <property type="evidence" value="ECO:0007669"/>
    <property type="project" value="TreeGrafter"/>
</dbReference>
<dbReference type="InterPro" id="IPR013088">
    <property type="entry name" value="Znf_NHR/GATA"/>
</dbReference>
<dbReference type="AlphaFoldDB" id="A0A9P5MVD2"/>
<dbReference type="PANTHER" id="PTHR10071:SF281">
    <property type="entry name" value="BOX A-BINDING FACTOR-RELATED"/>
    <property type="match status" value="1"/>
</dbReference>
<evidence type="ECO:0000256" key="5">
    <source>
        <dbReference type="ARBA" id="ARBA00023242"/>
    </source>
</evidence>
<dbReference type="GO" id="GO:0045944">
    <property type="term" value="P:positive regulation of transcription by RNA polymerase II"/>
    <property type="evidence" value="ECO:0007669"/>
    <property type="project" value="TreeGrafter"/>
</dbReference>
<dbReference type="GO" id="GO:0000981">
    <property type="term" value="F:DNA-binding transcription factor activity, RNA polymerase II-specific"/>
    <property type="evidence" value="ECO:0007669"/>
    <property type="project" value="TreeGrafter"/>
</dbReference>
<name>A0A9P5MVD2_9AGAM</name>
<dbReference type="SUPFAM" id="SSF57716">
    <property type="entry name" value="Glucocorticoid receptor-like (DNA-binding domain)"/>
    <property type="match status" value="2"/>
</dbReference>
<feature type="compositionally biased region" description="Polar residues" evidence="7">
    <location>
        <begin position="1"/>
        <end position="25"/>
    </location>
</feature>
<evidence type="ECO:0000256" key="6">
    <source>
        <dbReference type="PROSITE-ProRule" id="PRU00094"/>
    </source>
</evidence>
<evidence type="ECO:0000256" key="7">
    <source>
        <dbReference type="SAM" id="MobiDB-lite"/>
    </source>
</evidence>
<dbReference type="Pfam" id="PF00320">
    <property type="entry name" value="GATA"/>
    <property type="match status" value="2"/>
</dbReference>
<feature type="region of interest" description="Disordered" evidence="7">
    <location>
        <begin position="350"/>
        <end position="429"/>
    </location>
</feature>
<organism evidence="9 10">
    <name type="scientific">Russula ochroleuca</name>
    <dbReference type="NCBI Taxonomy" id="152965"/>
    <lineage>
        <taxon>Eukaryota</taxon>
        <taxon>Fungi</taxon>
        <taxon>Dikarya</taxon>
        <taxon>Basidiomycota</taxon>
        <taxon>Agaricomycotina</taxon>
        <taxon>Agaricomycetes</taxon>
        <taxon>Russulales</taxon>
        <taxon>Russulaceae</taxon>
        <taxon>Russula</taxon>
    </lineage>
</organism>
<feature type="compositionally biased region" description="Low complexity" evidence="7">
    <location>
        <begin position="558"/>
        <end position="576"/>
    </location>
</feature>
<feature type="region of interest" description="Disordered" evidence="7">
    <location>
        <begin position="543"/>
        <end position="619"/>
    </location>
</feature>
<keyword evidence="3 6" id="KW-0863">Zinc-finger</keyword>
<feature type="region of interest" description="Disordered" evidence="7">
    <location>
        <begin position="121"/>
        <end position="184"/>
    </location>
</feature>
<dbReference type="PANTHER" id="PTHR10071">
    <property type="entry name" value="TRANSCRIPTION FACTOR GATA FAMILY MEMBER"/>
    <property type="match status" value="1"/>
</dbReference>
<dbReference type="GO" id="GO:0005634">
    <property type="term" value="C:nucleus"/>
    <property type="evidence" value="ECO:0007669"/>
    <property type="project" value="UniProtKB-SubCell"/>
</dbReference>
<dbReference type="Proteomes" id="UP000759537">
    <property type="component" value="Unassembled WGS sequence"/>
</dbReference>
<feature type="region of interest" description="Disordered" evidence="7">
    <location>
        <begin position="224"/>
        <end position="262"/>
    </location>
</feature>
<dbReference type="CDD" id="cd00202">
    <property type="entry name" value="ZnF_GATA"/>
    <property type="match status" value="2"/>
</dbReference>
<evidence type="ECO:0000256" key="1">
    <source>
        <dbReference type="ARBA" id="ARBA00004123"/>
    </source>
</evidence>
<evidence type="ECO:0000313" key="10">
    <source>
        <dbReference type="Proteomes" id="UP000759537"/>
    </source>
</evidence>
<feature type="compositionally biased region" description="Acidic residues" evidence="7">
    <location>
        <begin position="354"/>
        <end position="363"/>
    </location>
</feature>
<dbReference type="EMBL" id="WHVB01000009">
    <property type="protein sequence ID" value="KAF8479607.1"/>
    <property type="molecule type" value="Genomic_DNA"/>
</dbReference>
<evidence type="ECO:0000256" key="2">
    <source>
        <dbReference type="ARBA" id="ARBA00022723"/>
    </source>
</evidence>
<feature type="compositionally biased region" description="Low complexity" evidence="7">
    <location>
        <begin position="159"/>
        <end position="176"/>
    </location>
</feature>
<feature type="domain" description="GATA-type" evidence="8">
    <location>
        <begin position="86"/>
        <end position="122"/>
    </location>
</feature>
<reference evidence="9" key="1">
    <citation type="submission" date="2019-10" db="EMBL/GenBank/DDBJ databases">
        <authorList>
            <consortium name="DOE Joint Genome Institute"/>
            <person name="Kuo A."/>
            <person name="Miyauchi S."/>
            <person name="Kiss E."/>
            <person name="Drula E."/>
            <person name="Kohler A."/>
            <person name="Sanchez-Garcia M."/>
            <person name="Andreopoulos B."/>
            <person name="Barry K.W."/>
            <person name="Bonito G."/>
            <person name="Buee M."/>
            <person name="Carver A."/>
            <person name="Chen C."/>
            <person name="Cichocki N."/>
            <person name="Clum A."/>
            <person name="Culley D."/>
            <person name="Crous P.W."/>
            <person name="Fauchery L."/>
            <person name="Girlanda M."/>
            <person name="Hayes R."/>
            <person name="Keri Z."/>
            <person name="LaButti K."/>
            <person name="Lipzen A."/>
            <person name="Lombard V."/>
            <person name="Magnuson J."/>
            <person name="Maillard F."/>
            <person name="Morin E."/>
            <person name="Murat C."/>
            <person name="Nolan M."/>
            <person name="Ohm R."/>
            <person name="Pangilinan J."/>
            <person name="Pereira M."/>
            <person name="Perotto S."/>
            <person name="Peter M."/>
            <person name="Riley R."/>
            <person name="Sitrit Y."/>
            <person name="Stielow B."/>
            <person name="Szollosi G."/>
            <person name="Zifcakova L."/>
            <person name="Stursova M."/>
            <person name="Spatafora J.W."/>
            <person name="Tedersoo L."/>
            <person name="Vaario L.-M."/>
            <person name="Yamada A."/>
            <person name="Yan M."/>
            <person name="Wang P."/>
            <person name="Xu J."/>
            <person name="Bruns T."/>
            <person name="Baldrian P."/>
            <person name="Vilgalys R."/>
            <person name="Henrissat B."/>
            <person name="Grigoriev I.V."/>
            <person name="Hibbett D."/>
            <person name="Nagy L.G."/>
            <person name="Martin F.M."/>
        </authorList>
    </citation>
    <scope>NUCLEOTIDE SEQUENCE</scope>
    <source>
        <strain evidence="9">Prilba</strain>
    </source>
</reference>
<evidence type="ECO:0000259" key="8">
    <source>
        <dbReference type="PROSITE" id="PS50114"/>
    </source>
</evidence>
<dbReference type="Gene3D" id="3.30.50.10">
    <property type="entry name" value="Erythroid Transcription Factor GATA-1, subunit A"/>
    <property type="match status" value="2"/>
</dbReference>
<reference evidence="9" key="2">
    <citation type="journal article" date="2020" name="Nat. Commun.">
        <title>Large-scale genome sequencing of mycorrhizal fungi provides insights into the early evolution of symbiotic traits.</title>
        <authorList>
            <person name="Miyauchi S."/>
            <person name="Kiss E."/>
            <person name="Kuo A."/>
            <person name="Drula E."/>
            <person name="Kohler A."/>
            <person name="Sanchez-Garcia M."/>
            <person name="Morin E."/>
            <person name="Andreopoulos B."/>
            <person name="Barry K.W."/>
            <person name="Bonito G."/>
            <person name="Buee M."/>
            <person name="Carver A."/>
            <person name="Chen C."/>
            <person name="Cichocki N."/>
            <person name="Clum A."/>
            <person name="Culley D."/>
            <person name="Crous P.W."/>
            <person name="Fauchery L."/>
            <person name="Girlanda M."/>
            <person name="Hayes R.D."/>
            <person name="Keri Z."/>
            <person name="LaButti K."/>
            <person name="Lipzen A."/>
            <person name="Lombard V."/>
            <person name="Magnuson J."/>
            <person name="Maillard F."/>
            <person name="Murat C."/>
            <person name="Nolan M."/>
            <person name="Ohm R.A."/>
            <person name="Pangilinan J."/>
            <person name="Pereira M.F."/>
            <person name="Perotto S."/>
            <person name="Peter M."/>
            <person name="Pfister S."/>
            <person name="Riley R."/>
            <person name="Sitrit Y."/>
            <person name="Stielow J.B."/>
            <person name="Szollosi G."/>
            <person name="Zifcakova L."/>
            <person name="Stursova M."/>
            <person name="Spatafora J.W."/>
            <person name="Tedersoo L."/>
            <person name="Vaario L.M."/>
            <person name="Yamada A."/>
            <person name="Yan M."/>
            <person name="Wang P."/>
            <person name="Xu J."/>
            <person name="Bruns T."/>
            <person name="Baldrian P."/>
            <person name="Vilgalys R."/>
            <person name="Dunand C."/>
            <person name="Henrissat B."/>
            <person name="Grigoriev I.V."/>
            <person name="Hibbett D."/>
            <person name="Nagy L.G."/>
            <person name="Martin F.M."/>
        </authorList>
    </citation>
    <scope>NUCLEOTIDE SEQUENCE</scope>
    <source>
        <strain evidence="9">Prilba</strain>
    </source>
</reference>
<keyword evidence="4" id="KW-0862">Zinc</keyword>
<feature type="compositionally biased region" description="Low complexity" evidence="7">
    <location>
        <begin position="130"/>
        <end position="144"/>
    </location>
</feature>
<keyword evidence="2" id="KW-0479">Metal-binding</keyword>
<proteinExistence type="predicted"/>
<gene>
    <name evidence="9" type="ORF">DFH94DRAFT_845186</name>
</gene>
<dbReference type="SMART" id="SM00401">
    <property type="entry name" value="ZnF_GATA"/>
    <property type="match status" value="2"/>
</dbReference>
<dbReference type="FunFam" id="3.30.50.10:FF:000007">
    <property type="entry name" value="Nitrogen regulatory AreA, N-terminal"/>
    <property type="match status" value="1"/>
</dbReference>
<sequence>MLGVQTSISPVSRLQFPHNSSSTDLFQAPPSPKSFQSVSSPQVHHPTFQNDLPFSAQHSIQDRQPDQAPSTPVQPQSVPPPAIQACANCKATTTPLWRRDAEGKPVCNACGLYFKSKGSIRPPDLGRSGSTRASSTSATHPAATGDGTAALPSRHMTHTPPSLLTPAASPALESSAQNQLSNSTVPHLSGGTCPGDGLCNGTGGSSSCSGCPTYNNALNARSEMDSTKANNPGSPSAQPSAEQQHQSADSPDGSAGQGARGRNGRVASIGALSCFNCGTSTTPLWRRDDVGNNICNACGLYFKLHGTHRPNSMKKTVIKRRKRVPAAGSAGRLSDQAAAEALVSVGRGVHAGTGDEEEDEEDSPGPKRKRPRRSFPRVRRGGKDKGKDGDDEEGGESEAQQNWEMADAPRPGSRGGFIHPPHPFHVPGGFELPPLGSTLGPGTDLSGMLAGYVAKGAFHGSSYIRSGAPSRTHSPLQGAAAGYAPVGGYGFPRGHSPVLMSGVVPTVTELERHYYELHEHRTNLVEFLERTDRLITGVKRGLDEMRGSSDGAAPQPPQQQQQPQPQPASDSQAAPQTEASTSGTAPSAPLQATRSSPGSPRESIWPVSTAADSREGSPI</sequence>
<feature type="region of interest" description="Disordered" evidence="7">
    <location>
        <begin position="1"/>
        <end position="79"/>
    </location>
</feature>
<feature type="region of interest" description="Disordered" evidence="7">
    <location>
        <begin position="316"/>
        <end position="335"/>
    </location>
</feature>
<accession>A0A9P5MVD2</accession>
<comment type="caution">
    <text evidence="9">The sequence shown here is derived from an EMBL/GenBank/DDBJ whole genome shotgun (WGS) entry which is preliminary data.</text>
</comment>
<dbReference type="OrthoDB" id="515401at2759"/>
<dbReference type="PROSITE" id="PS00344">
    <property type="entry name" value="GATA_ZN_FINGER_1"/>
    <property type="match status" value="2"/>
</dbReference>
<evidence type="ECO:0000313" key="9">
    <source>
        <dbReference type="EMBL" id="KAF8479607.1"/>
    </source>
</evidence>
<comment type="subcellular location">
    <subcellularLocation>
        <location evidence="1">Nucleus</location>
    </subcellularLocation>
</comment>
<dbReference type="PROSITE" id="PS50114">
    <property type="entry name" value="GATA_ZN_FINGER_2"/>
    <property type="match status" value="2"/>
</dbReference>
<evidence type="ECO:0000256" key="3">
    <source>
        <dbReference type="ARBA" id="ARBA00022771"/>
    </source>
</evidence>
<dbReference type="PRINTS" id="PR00619">
    <property type="entry name" value="GATAZNFINGER"/>
</dbReference>
<protein>
    <recommendedName>
        <fullName evidence="8">GATA-type domain-containing protein</fullName>
    </recommendedName>
</protein>
<feature type="compositionally biased region" description="Polar residues" evidence="7">
    <location>
        <begin position="577"/>
        <end position="598"/>
    </location>
</feature>
<keyword evidence="5" id="KW-0539">Nucleus</keyword>